<feature type="chain" id="PRO_5046940359" evidence="1">
    <location>
        <begin position="24"/>
        <end position="550"/>
    </location>
</feature>
<evidence type="ECO:0000313" key="3">
    <source>
        <dbReference type="Proteomes" id="UP001207742"/>
    </source>
</evidence>
<dbReference type="Proteomes" id="UP001207742">
    <property type="component" value="Unassembled WGS sequence"/>
</dbReference>
<evidence type="ECO:0000256" key="1">
    <source>
        <dbReference type="SAM" id="SignalP"/>
    </source>
</evidence>
<keyword evidence="3" id="KW-1185">Reference proteome</keyword>
<reference evidence="2 3" key="1">
    <citation type="submission" date="2022-10" db="EMBL/GenBank/DDBJ databases">
        <title>Chitinophaga nivalis PC15 sp. nov., isolated from Pyeongchang county, South Korea.</title>
        <authorList>
            <person name="Trinh H.N."/>
        </authorList>
    </citation>
    <scope>NUCLEOTIDE SEQUENCE [LARGE SCALE GENOMIC DNA]</scope>
    <source>
        <strain evidence="2 3">PC14</strain>
    </source>
</reference>
<sequence>MMKKLPACIFVYALLLVCMRAAAQEQLSVEKRADIHYQREEYARAAGLYEKLLRARQGRRQATFIRQRLADSYRGFNQYEKAAYWYGQLLQDSTGAADNRLYYGDMLKSTGQYAAARQQYQLYPDAQRVAARIAGCEVAPAWLAAPLPVSLHNLQGLNSHENDWGAVWYKDKIVFVSDSLRDDMWFVKGSRHNYGRNNAAFGKLYAAENKTATPGYVKNFAAVINNYPFHVGPVCFTTAGDTAYVTVTNPQRKVPYQKKDRPVYGVRKLELLIFVQKNNQWQSPVAFPYNGNDYSTGHAALNKAGNILYFASDRPGGAGATDIWYSEKQADNSWGTPVNCGVLNTPDEEAFPVINNADELYFSSKGLVGMGGYDIFRATGSRQSWAAPVNLRTPFNSAGDDFYYVQQDDKGFIASNRAGGRGGDDIYRFTTPAAIPGLLPPVLPLLRIPLELDICVPAVTCVYLYNKTRDMGWCYLLSPPSDKIVAKLEPDAEYVVRVHYANRTDSLVFDTRHVADTATLYKTFCPRQINAPAIQREETRIPVKSKPRKH</sequence>
<organism evidence="2 3">
    <name type="scientific">Chitinophaga nivalis</name>
    <dbReference type="NCBI Taxonomy" id="2991709"/>
    <lineage>
        <taxon>Bacteria</taxon>
        <taxon>Pseudomonadati</taxon>
        <taxon>Bacteroidota</taxon>
        <taxon>Chitinophagia</taxon>
        <taxon>Chitinophagales</taxon>
        <taxon>Chitinophagaceae</taxon>
        <taxon>Chitinophaga</taxon>
    </lineage>
</organism>
<gene>
    <name evidence="2" type="ORF">OL497_31185</name>
</gene>
<keyword evidence="1" id="KW-0732">Signal</keyword>
<dbReference type="EMBL" id="JAPDNS010000002">
    <property type="protein sequence ID" value="MCW3488399.1"/>
    <property type="molecule type" value="Genomic_DNA"/>
</dbReference>
<comment type="caution">
    <text evidence="2">The sequence shown here is derived from an EMBL/GenBank/DDBJ whole genome shotgun (WGS) entry which is preliminary data.</text>
</comment>
<dbReference type="Gene3D" id="1.25.40.10">
    <property type="entry name" value="Tetratricopeptide repeat domain"/>
    <property type="match status" value="1"/>
</dbReference>
<dbReference type="RefSeq" id="WP_264735201.1">
    <property type="nucleotide sequence ID" value="NZ_JAPDNR010000001.1"/>
</dbReference>
<evidence type="ECO:0000313" key="2">
    <source>
        <dbReference type="EMBL" id="MCW3488399.1"/>
    </source>
</evidence>
<proteinExistence type="predicted"/>
<feature type="signal peptide" evidence="1">
    <location>
        <begin position="1"/>
        <end position="23"/>
    </location>
</feature>
<accession>A0ABT3IWR9</accession>
<dbReference type="InterPro" id="IPR011990">
    <property type="entry name" value="TPR-like_helical_dom_sf"/>
</dbReference>
<name>A0ABT3IWR9_9BACT</name>
<protein>
    <submittedName>
        <fullName evidence="2">Tetratricopeptide repeat protein</fullName>
    </submittedName>
</protein>
<dbReference type="SUPFAM" id="SSF48452">
    <property type="entry name" value="TPR-like"/>
    <property type="match status" value="1"/>
</dbReference>